<feature type="compositionally biased region" description="Low complexity" evidence="4">
    <location>
        <begin position="219"/>
        <end position="245"/>
    </location>
</feature>
<dbReference type="InterPro" id="IPR002580">
    <property type="entry name" value="Herpes_UL24"/>
</dbReference>
<dbReference type="Pfam" id="PF01646">
    <property type="entry name" value="Herpes_UL24"/>
    <property type="match status" value="1"/>
</dbReference>
<evidence type="ECO:0000256" key="3">
    <source>
        <dbReference type="ARBA" id="ARBA00022921"/>
    </source>
</evidence>
<evidence type="ECO:0000313" key="5">
    <source>
        <dbReference type="EMBL" id="AAK57121.1"/>
    </source>
</evidence>
<evidence type="ECO:0000313" key="6">
    <source>
        <dbReference type="Proteomes" id="UP000137095"/>
    </source>
</evidence>
<organism evidence="5 6">
    <name type="scientific">Tupaiid herpesvirus 1 (strain 1)</name>
    <name type="common">TuHV-1</name>
    <name type="synonym">Herpesvirus tupaia (strain 1)</name>
    <dbReference type="NCBI Taxonomy" id="10397"/>
    <lineage>
        <taxon>Viruses</taxon>
        <taxon>Duplodnaviria</taxon>
        <taxon>Heunggongvirae</taxon>
        <taxon>Peploviricota</taxon>
        <taxon>Herviviricetes</taxon>
        <taxon>Herpesvirales</taxon>
        <taxon>Orthoherpesviridae</taxon>
        <taxon>Betaherpesvirinae</taxon>
        <taxon>Quwivirus</taxon>
        <taxon>Quwivirus tupaiidbeta1</taxon>
    </lineage>
</organism>
<evidence type="ECO:0000256" key="1">
    <source>
        <dbReference type="ARBA" id="ARBA00004307"/>
    </source>
</evidence>
<dbReference type="KEGG" id="vg:921101"/>
<dbReference type="RefSeq" id="NP_116426.1">
    <property type="nucleotide sequence ID" value="NC_002794.1"/>
</dbReference>
<keyword evidence="6" id="KW-1185">Reference proteome</keyword>
<dbReference type="Proteomes" id="UP000137095">
    <property type="component" value="Segment"/>
</dbReference>
<proteinExistence type="predicted"/>
<organismHost>
    <name type="scientific">Tupaia belangeri</name>
    <name type="common">Common tree shrew</name>
    <name type="synonym">Tupaia glis belangeri</name>
    <dbReference type="NCBI Taxonomy" id="37347"/>
</organismHost>
<dbReference type="GeneID" id="921101"/>
<feature type="region of interest" description="Disordered" evidence="4">
    <location>
        <begin position="212"/>
        <end position="289"/>
    </location>
</feature>
<evidence type="ECO:0000256" key="4">
    <source>
        <dbReference type="SAM" id="MobiDB-lite"/>
    </source>
</evidence>
<feature type="compositionally biased region" description="Basic residues" evidence="4">
    <location>
        <begin position="257"/>
        <end position="271"/>
    </location>
</feature>
<name>Q91TM0_TUHV1</name>
<dbReference type="OrthoDB" id="20832at10239"/>
<evidence type="ECO:0000256" key="2">
    <source>
        <dbReference type="ARBA" id="ARBA00004328"/>
    </source>
</evidence>
<keyword evidence="3" id="KW-0426">Late protein</keyword>
<accession>Q91TM0</accession>
<reference evidence="5 6" key="1">
    <citation type="journal article" date="2001" name="J. Virol.">
        <title>Analysis and characterization of the complete genome of tupaia (tree shrew) herpesvirus.</title>
        <authorList>
            <person name="Bahr U."/>
            <person name="Darai G."/>
        </authorList>
    </citation>
    <scope>NUCLEOTIDE SEQUENCE [LARGE SCALE GENOMIC DNA]</scope>
    <source>
        <strain evidence="5">2</strain>
    </source>
</reference>
<dbReference type="EMBL" id="AF281817">
    <property type="protein sequence ID" value="AAK57121.1"/>
    <property type="molecule type" value="Genomic_DNA"/>
</dbReference>
<protein>
    <submittedName>
        <fullName evidence="5">T76</fullName>
    </submittedName>
</protein>
<dbReference type="GO" id="GO:0044196">
    <property type="term" value="C:host cell nucleolus"/>
    <property type="evidence" value="ECO:0007669"/>
    <property type="project" value="UniProtKB-SubCell"/>
</dbReference>
<comment type="subcellular location">
    <subcellularLocation>
        <location evidence="1">Host nucleus</location>
        <location evidence="1">Host nucleolus</location>
    </subcellularLocation>
    <subcellularLocation>
        <location evidence="2">Virion</location>
    </subcellularLocation>
</comment>
<sequence length="289" mass="31831">MGTVVGPGDPWRDLTCLPESRKRIGKQKHWSIYRKIAACTTFDALNALLGGLFPAALRDHARRVYFEVDFGCRVPDCVIVFSAPPRGRARGAAGPSAGSSSAAAVCYVLEFKTTAGAADAQTVQRHRLHRLQYLQGLRQLRDAIARFRGFFRAELGQWWRIVPAIVFFRQRPLRLTLCKAFAAYRQRVCAYSATAFLAERQDEAVKHLLPRAGVRRARGQPAAGQRRTAQAAARPRLPRAPAVSAPAPPGPADAPVRRRGAARPGSRRRRGAAGAARARPRRRAESGRR</sequence>